<dbReference type="InterPro" id="IPR005024">
    <property type="entry name" value="Snf7_fam"/>
</dbReference>
<dbReference type="PANTHER" id="PTHR10476">
    <property type="entry name" value="CHARGED MULTIVESICULAR BODY PROTEIN"/>
    <property type="match status" value="1"/>
</dbReference>
<comment type="caution">
    <text evidence="1">The sequence shown here is derived from an EMBL/GenBank/DDBJ whole genome shotgun (WGS) entry which is preliminary data.</text>
</comment>
<dbReference type="GO" id="GO:0007034">
    <property type="term" value="P:vacuolar transport"/>
    <property type="evidence" value="ECO:0007669"/>
    <property type="project" value="InterPro"/>
</dbReference>
<organism evidence="1 2">
    <name type="scientific">Tribonema minus</name>
    <dbReference type="NCBI Taxonomy" id="303371"/>
    <lineage>
        <taxon>Eukaryota</taxon>
        <taxon>Sar</taxon>
        <taxon>Stramenopiles</taxon>
        <taxon>Ochrophyta</taxon>
        <taxon>PX clade</taxon>
        <taxon>Xanthophyceae</taxon>
        <taxon>Tribonematales</taxon>
        <taxon>Tribonemataceae</taxon>
        <taxon>Tribonema</taxon>
    </lineage>
</organism>
<dbReference type="AlphaFoldDB" id="A0A836CEV0"/>
<evidence type="ECO:0000313" key="1">
    <source>
        <dbReference type="EMBL" id="KAG5183207.1"/>
    </source>
</evidence>
<accession>A0A836CEV0</accession>
<dbReference type="Gene3D" id="6.10.140.1230">
    <property type="match status" value="1"/>
</dbReference>
<name>A0A836CEV0_9STRA</name>
<reference evidence="1" key="1">
    <citation type="submission" date="2021-02" db="EMBL/GenBank/DDBJ databases">
        <title>First Annotated Genome of the Yellow-green Alga Tribonema minus.</title>
        <authorList>
            <person name="Mahan K.M."/>
        </authorList>
    </citation>
    <scope>NUCLEOTIDE SEQUENCE</scope>
    <source>
        <strain evidence="1">UTEX B ZZ1240</strain>
    </source>
</reference>
<protein>
    <submittedName>
        <fullName evidence="1">Snf7-domain-containing protein</fullName>
    </submittedName>
</protein>
<dbReference type="Proteomes" id="UP000664859">
    <property type="component" value="Unassembled WGS sequence"/>
</dbReference>
<evidence type="ECO:0000313" key="2">
    <source>
        <dbReference type="Proteomes" id="UP000664859"/>
    </source>
</evidence>
<dbReference type="OrthoDB" id="10266568at2759"/>
<proteinExistence type="predicted"/>
<gene>
    <name evidence="1" type="ORF">JKP88DRAFT_346586</name>
</gene>
<dbReference type="EMBL" id="JAFCMP010000223">
    <property type="protein sequence ID" value="KAG5183207.1"/>
    <property type="molecule type" value="Genomic_DNA"/>
</dbReference>
<keyword evidence="2" id="KW-1185">Reference proteome</keyword>
<dbReference type="Pfam" id="PF03357">
    <property type="entry name" value="Snf7"/>
    <property type="match status" value="1"/>
</dbReference>
<sequence length="204" mass="22513">MGNKVSLEEELINMRLTSKQMQRASKKCEKNEASAKNRVKLSIQKGNMEGAKIEAQNAIREKNQALNYLRLSSRIDAVSSRLETAIRTKQMNKSMEGVVKGMKSALASMDVERISSTMDQFEKQFEDMDVVAGYMENSMGTTTAMSTPPDQVDNLIQMVADEHGLEVGSKLDDAGRVGTTVPAAQQQPAQEVDALAQRLADLRK</sequence>